<dbReference type="RefSeq" id="WP_120743152.1">
    <property type="nucleotide sequence ID" value="NZ_CP032568.1"/>
</dbReference>
<dbReference type="AlphaFoldDB" id="A0A386ZMZ9"/>
<keyword evidence="1" id="KW-0808">Transferase</keyword>
<accession>A0A386ZMZ9</accession>
<feature type="domain" description="Maltokinase N-terminal cap" evidence="5">
    <location>
        <begin position="20"/>
        <end position="106"/>
    </location>
</feature>
<protein>
    <submittedName>
        <fullName evidence="6">1,4-alpha-glucan branching protein</fullName>
    </submittedName>
</protein>
<dbReference type="EMBL" id="CP032568">
    <property type="protein sequence ID" value="AYF78069.1"/>
    <property type="molecule type" value="Genomic_DNA"/>
</dbReference>
<dbReference type="OrthoDB" id="3787729at2"/>
<sequence>MAEIHETTMKPGKLELLARWLPTRHWYIGGPAPRLSKSGGFRLDDPDGEVGIEVMVVADATGPQPAVYLVPMTYRGAREEALDHALIGTSEHGVLGLRWLYDAAHDPVFVEQAALLLTGKATPQDQHASDTPDLTVHLVPGDILTPAPGFRPTVIDTDAHTDIAFDSDRSANAGAELLRLHRRLGLPAVSQHPRSHVDAPWTTPEGTLRRGVFLSAP</sequence>
<evidence type="ECO:0000256" key="4">
    <source>
        <dbReference type="ARBA" id="ARBA00022840"/>
    </source>
</evidence>
<evidence type="ECO:0000256" key="2">
    <source>
        <dbReference type="ARBA" id="ARBA00022741"/>
    </source>
</evidence>
<evidence type="ECO:0000256" key="1">
    <source>
        <dbReference type="ARBA" id="ARBA00022679"/>
    </source>
</evidence>
<organism evidence="6 7">
    <name type="scientific">Nocardia yunnanensis</name>
    <dbReference type="NCBI Taxonomy" id="2382165"/>
    <lineage>
        <taxon>Bacteria</taxon>
        <taxon>Bacillati</taxon>
        <taxon>Actinomycetota</taxon>
        <taxon>Actinomycetes</taxon>
        <taxon>Mycobacteriales</taxon>
        <taxon>Nocardiaceae</taxon>
        <taxon>Nocardia</taxon>
    </lineage>
</organism>
<keyword evidence="2" id="KW-0547">Nucleotide-binding</keyword>
<keyword evidence="3" id="KW-0418">Kinase</keyword>
<proteinExistence type="predicted"/>
<evidence type="ECO:0000256" key="3">
    <source>
        <dbReference type="ARBA" id="ARBA00022777"/>
    </source>
</evidence>
<dbReference type="Proteomes" id="UP000267164">
    <property type="component" value="Chromosome"/>
</dbReference>
<dbReference type="KEGG" id="nyu:D7D52_34380"/>
<evidence type="ECO:0000313" key="7">
    <source>
        <dbReference type="Proteomes" id="UP000267164"/>
    </source>
</evidence>
<evidence type="ECO:0000259" key="5">
    <source>
        <dbReference type="Pfam" id="PF18085"/>
    </source>
</evidence>
<dbReference type="Pfam" id="PF18085">
    <property type="entry name" value="Mak_N_cap"/>
    <property type="match status" value="1"/>
</dbReference>
<dbReference type="InterPro" id="IPR040999">
    <property type="entry name" value="Mak_N_cap"/>
</dbReference>
<keyword evidence="7" id="KW-1185">Reference proteome</keyword>
<keyword evidence="4" id="KW-0067">ATP-binding</keyword>
<dbReference type="GO" id="GO:0016301">
    <property type="term" value="F:kinase activity"/>
    <property type="evidence" value="ECO:0007669"/>
    <property type="project" value="UniProtKB-KW"/>
</dbReference>
<name>A0A386ZMZ9_9NOCA</name>
<evidence type="ECO:0000313" key="6">
    <source>
        <dbReference type="EMBL" id="AYF78069.1"/>
    </source>
</evidence>
<reference evidence="6 7" key="1">
    <citation type="submission" date="2018-09" db="EMBL/GenBank/DDBJ databases">
        <title>Nocardia yunnanensis sp. nov., an actinomycete isolated from a soil sample.</title>
        <authorList>
            <person name="Zhang J."/>
        </authorList>
    </citation>
    <scope>NUCLEOTIDE SEQUENCE [LARGE SCALE GENOMIC DNA]</scope>
    <source>
        <strain evidence="6 7">CFHS0054</strain>
    </source>
</reference>
<dbReference type="GO" id="GO:0005524">
    <property type="term" value="F:ATP binding"/>
    <property type="evidence" value="ECO:0007669"/>
    <property type="project" value="UniProtKB-KW"/>
</dbReference>
<gene>
    <name evidence="6" type="ORF">D7D52_34380</name>
</gene>